<keyword evidence="2" id="KW-1185">Reference proteome</keyword>
<name>A0A0V1CZY1_TRIBR</name>
<gene>
    <name evidence="1" type="ORF">T03_3989</name>
</gene>
<dbReference type="EMBL" id="JYDI01000064">
    <property type="protein sequence ID" value="KRY54784.1"/>
    <property type="molecule type" value="Genomic_DNA"/>
</dbReference>
<evidence type="ECO:0000313" key="2">
    <source>
        <dbReference type="Proteomes" id="UP000054653"/>
    </source>
</evidence>
<organism evidence="1 2">
    <name type="scientific">Trichinella britovi</name>
    <name type="common">Parasitic roundworm</name>
    <dbReference type="NCBI Taxonomy" id="45882"/>
    <lineage>
        <taxon>Eukaryota</taxon>
        <taxon>Metazoa</taxon>
        <taxon>Ecdysozoa</taxon>
        <taxon>Nematoda</taxon>
        <taxon>Enoplea</taxon>
        <taxon>Dorylaimia</taxon>
        <taxon>Trichinellida</taxon>
        <taxon>Trichinellidae</taxon>
        <taxon>Trichinella</taxon>
    </lineage>
</organism>
<proteinExistence type="predicted"/>
<reference evidence="1 2" key="1">
    <citation type="submission" date="2015-01" db="EMBL/GenBank/DDBJ databases">
        <title>Evolution of Trichinella species and genotypes.</title>
        <authorList>
            <person name="Korhonen P.K."/>
            <person name="Edoardo P."/>
            <person name="Giuseppe L.R."/>
            <person name="Gasser R.B."/>
        </authorList>
    </citation>
    <scope>NUCLEOTIDE SEQUENCE [LARGE SCALE GENOMIC DNA]</scope>
    <source>
        <strain evidence="1">ISS120</strain>
    </source>
</reference>
<comment type="caution">
    <text evidence="1">The sequence shown here is derived from an EMBL/GenBank/DDBJ whole genome shotgun (WGS) entry which is preliminary data.</text>
</comment>
<sequence>MLIVQLGWCLFVDHCGPRRRWCRRSCRRLFPDRGGCGYCIIADAADEEVVQKKKYPFPPQSVNKFAAEFQAEVPENESKFNFQHVVWKKPKNSTRTVNNFPTNIKIQQHQGNLQWKEEKIVLSSIVVADGAKQNYTDTHAPAHAHARPPGRLFNCVHVSSVQL</sequence>
<protein>
    <submittedName>
        <fullName evidence="1">Uncharacterized protein</fullName>
    </submittedName>
</protein>
<evidence type="ECO:0000313" key="1">
    <source>
        <dbReference type="EMBL" id="KRY54784.1"/>
    </source>
</evidence>
<dbReference type="AlphaFoldDB" id="A0A0V1CZY1"/>
<accession>A0A0V1CZY1</accession>
<dbReference type="Proteomes" id="UP000054653">
    <property type="component" value="Unassembled WGS sequence"/>
</dbReference>